<dbReference type="Gene3D" id="1.10.418.10">
    <property type="entry name" value="Calponin-like domain"/>
    <property type="match status" value="2"/>
</dbReference>
<protein>
    <recommendedName>
        <fullName evidence="1">Calponin-homology (CH) domain-containing protein</fullName>
    </recommendedName>
</protein>
<feature type="domain" description="Calponin-homology (CH)" evidence="1">
    <location>
        <begin position="14"/>
        <end position="121"/>
    </location>
</feature>
<dbReference type="InterPro" id="IPR036872">
    <property type="entry name" value="CH_dom_sf"/>
</dbReference>
<dbReference type="SUPFAM" id="SSF47576">
    <property type="entry name" value="Calponin-homology domain, CH-domain"/>
    <property type="match status" value="1"/>
</dbReference>
<evidence type="ECO:0000313" key="3">
    <source>
        <dbReference type="Proteomes" id="UP001470230"/>
    </source>
</evidence>
<proteinExistence type="predicted"/>
<dbReference type="PROSITE" id="PS50021">
    <property type="entry name" value="CH"/>
    <property type="match status" value="1"/>
</dbReference>
<name>A0ABR2J206_9EUKA</name>
<gene>
    <name evidence="2" type="ORF">M9Y10_007222</name>
</gene>
<evidence type="ECO:0000313" key="2">
    <source>
        <dbReference type="EMBL" id="KAK8871493.1"/>
    </source>
</evidence>
<dbReference type="Pfam" id="PF00307">
    <property type="entry name" value="CH"/>
    <property type="match status" value="1"/>
</dbReference>
<organism evidence="2 3">
    <name type="scientific">Tritrichomonas musculus</name>
    <dbReference type="NCBI Taxonomy" id="1915356"/>
    <lineage>
        <taxon>Eukaryota</taxon>
        <taxon>Metamonada</taxon>
        <taxon>Parabasalia</taxon>
        <taxon>Tritrichomonadida</taxon>
        <taxon>Tritrichomonadidae</taxon>
        <taxon>Tritrichomonas</taxon>
    </lineage>
</organism>
<dbReference type="Proteomes" id="UP001470230">
    <property type="component" value="Unassembled WGS sequence"/>
</dbReference>
<dbReference type="EMBL" id="JAPFFF010000013">
    <property type="protein sequence ID" value="KAK8871493.1"/>
    <property type="molecule type" value="Genomic_DNA"/>
</dbReference>
<keyword evidence="3" id="KW-1185">Reference proteome</keyword>
<dbReference type="SMART" id="SM00033">
    <property type="entry name" value="CH"/>
    <property type="match status" value="2"/>
</dbReference>
<reference evidence="2 3" key="1">
    <citation type="submission" date="2024-04" db="EMBL/GenBank/DDBJ databases">
        <title>Tritrichomonas musculus Genome.</title>
        <authorList>
            <person name="Alves-Ferreira E."/>
            <person name="Grigg M."/>
            <person name="Lorenzi H."/>
            <person name="Galac M."/>
        </authorList>
    </citation>
    <scope>NUCLEOTIDE SEQUENCE [LARGE SCALE GENOMIC DNA]</scope>
    <source>
        <strain evidence="2 3">EAF2021</strain>
    </source>
</reference>
<dbReference type="InterPro" id="IPR001715">
    <property type="entry name" value="CH_dom"/>
</dbReference>
<comment type="caution">
    <text evidence="2">The sequence shown here is derived from an EMBL/GenBank/DDBJ whole genome shotgun (WGS) entry which is preliminary data.</text>
</comment>
<sequence length="264" mass="30631">MSGRSKSVDEIFTPLQTAVFSRWVLVELRGKTESNFKDITKDLSNGVVLVELAHVLTKRKVSENWYRNPNTPEENLKNCEIAFQMFRMDGFKVAGITPKDFSENNERHIVRYIWKLILHYTIFRAFGDLSIPEYENVSEANIKSKLLAWGVQRTQSYKNVFDFRPYDLGMCALLDSYYPNKIDYYVLDLKEHEEIFKLVIETMNDLKIPCLIYPEDVSENDGLVDQKTLLTQLALTRMVLENEPNKIKSNAQIDMDIAKANNLA</sequence>
<accession>A0ABR2J206</accession>
<evidence type="ECO:0000259" key="1">
    <source>
        <dbReference type="PROSITE" id="PS50021"/>
    </source>
</evidence>